<evidence type="ECO:0000313" key="12">
    <source>
        <dbReference type="EMBL" id="MFC7332610.1"/>
    </source>
</evidence>
<evidence type="ECO:0000256" key="8">
    <source>
        <dbReference type="HAMAP-Rule" id="MF_00484"/>
    </source>
</evidence>
<evidence type="ECO:0000256" key="4">
    <source>
        <dbReference type="ARBA" id="ARBA00010281"/>
    </source>
</evidence>
<keyword evidence="5 8" id="KW-0328">Glycosyltransferase</keyword>
<dbReference type="InterPro" id="IPR001296">
    <property type="entry name" value="Glyco_trans_1"/>
</dbReference>
<evidence type="ECO:0000259" key="10">
    <source>
        <dbReference type="Pfam" id="PF00534"/>
    </source>
</evidence>
<accession>A0ABW2KUF6</accession>
<dbReference type="GO" id="GO:0009011">
    <property type="term" value="F:alpha-1,4-glucan glucosyltransferase (ADP-glucose donor) activity"/>
    <property type="evidence" value="ECO:0007669"/>
    <property type="project" value="UniProtKB-EC"/>
</dbReference>
<dbReference type="HAMAP" id="MF_00484">
    <property type="entry name" value="Glycogen_synth"/>
    <property type="match status" value="1"/>
</dbReference>
<proteinExistence type="inferred from homology"/>
<evidence type="ECO:0000313" key="13">
    <source>
        <dbReference type="Proteomes" id="UP001596456"/>
    </source>
</evidence>
<comment type="catalytic activity">
    <reaction evidence="1 8">
        <text>[(1-&gt;4)-alpha-D-glucosyl](n) + ADP-alpha-D-glucose = [(1-&gt;4)-alpha-D-glucosyl](n+1) + ADP + H(+)</text>
        <dbReference type="Rhea" id="RHEA:18189"/>
        <dbReference type="Rhea" id="RHEA-COMP:9584"/>
        <dbReference type="Rhea" id="RHEA-COMP:9587"/>
        <dbReference type="ChEBI" id="CHEBI:15378"/>
        <dbReference type="ChEBI" id="CHEBI:15444"/>
        <dbReference type="ChEBI" id="CHEBI:57498"/>
        <dbReference type="ChEBI" id="CHEBI:456216"/>
        <dbReference type="EC" id="2.4.1.21"/>
    </reaction>
</comment>
<evidence type="ECO:0000256" key="1">
    <source>
        <dbReference type="ARBA" id="ARBA00001478"/>
    </source>
</evidence>
<evidence type="ECO:0000256" key="7">
    <source>
        <dbReference type="ARBA" id="ARBA00023056"/>
    </source>
</evidence>
<feature type="domain" description="Starch synthase catalytic" evidence="11">
    <location>
        <begin position="2"/>
        <end position="266"/>
    </location>
</feature>
<dbReference type="EC" id="2.4.1.21" evidence="8"/>
<dbReference type="PANTHER" id="PTHR45825">
    <property type="entry name" value="GRANULE-BOUND STARCH SYNTHASE 1, CHLOROPLASTIC/AMYLOPLASTIC"/>
    <property type="match status" value="1"/>
</dbReference>
<protein>
    <recommendedName>
        <fullName evidence="8">Glycogen synthase</fullName>
        <ecNumber evidence="8">2.4.1.21</ecNumber>
    </recommendedName>
    <alternativeName>
        <fullName evidence="8">Starch [bacterial glycogen] synthase</fullName>
    </alternativeName>
</protein>
<comment type="function">
    <text evidence="2 8">Synthesizes alpha-1,4-glucan chains using ADP-glucose.</text>
</comment>
<dbReference type="NCBIfam" id="NF001899">
    <property type="entry name" value="PRK00654.1-2"/>
    <property type="match status" value="1"/>
</dbReference>
<sequence>MRVLFVASECFPYVKTGGLADVVAALPAALRELGIDARLLLPGYPPVLKALGEARPLRDLPPLPGAGGQGGRLLAGTAPAGGTGSADGSRAPGALDPAVPLYALDLPVFFDRAGNPYSGPDGQDWPDNALRFASLSAAAARIGLEGDGEGWRPEIIHAHDWQTGLVPAYLRFAAERAGADRMVAKRPVSVFTIHNLAFQGLVPPARLGDLDLPPHSFSIHGLEFHGKIGLLKAGLYYADKLTTVSPTYAQEIQGTAMGFGLDGLLRARARDLSGILNGVDLRLWDPASDPLIPARYDATLLEARQAAKAELRHAFGLGTLPDGPLFAVVSRLTHQKGIDLVLEALPRLLALGGQLAILGTGDKALEQAAAAAMHDHPGRVGLVRAYDEALAHRIQAGADVLLVPSRFEPCGLTQMYALRYGALPLVSRVGGLADTVTDVTEGSLADGSATGFVFEPVALTPLIHAMERAVALWRRPDLWRTVQHNAMGRDVGWAASARHYADLYRQAVMDTALSLK</sequence>
<dbReference type="SUPFAM" id="SSF53756">
    <property type="entry name" value="UDP-Glycosyltransferase/glycogen phosphorylase"/>
    <property type="match status" value="1"/>
</dbReference>
<dbReference type="EMBL" id="JBHTCM010000006">
    <property type="protein sequence ID" value="MFC7332610.1"/>
    <property type="molecule type" value="Genomic_DNA"/>
</dbReference>
<reference evidence="13" key="1">
    <citation type="journal article" date="2019" name="Int. J. Syst. Evol. Microbiol.">
        <title>The Global Catalogue of Microorganisms (GCM) 10K type strain sequencing project: providing services to taxonomists for standard genome sequencing and annotation.</title>
        <authorList>
            <consortium name="The Broad Institute Genomics Platform"/>
            <consortium name="The Broad Institute Genome Sequencing Center for Infectious Disease"/>
            <person name="Wu L."/>
            <person name="Ma J."/>
        </authorList>
    </citation>
    <scope>NUCLEOTIDE SEQUENCE [LARGE SCALE GENOMIC DNA]</scope>
    <source>
        <strain evidence="13">CGMCC 1.16275</strain>
    </source>
</reference>
<dbReference type="InterPro" id="IPR011835">
    <property type="entry name" value="GS/SS"/>
</dbReference>
<evidence type="ECO:0000256" key="5">
    <source>
        <dbReference type="ARBA" id="ARBA00022676"/>
    </source>
</evidence>
<evidence type="ECO:0000256" key="9">
    <source>
        <dbReference type="SAM" id="MobiDB-lite"/>
    </source>
</evidence>
<evidence type="ECO:0000259" key="11">
    <source>
        <dbReference type="Pfam" id="PF08323"/>
    </source>
</evidence>
<feature type="domain" description="Glycosyl transferase family 1" evidence="10">
    <location>
        <begin position="321"/>
        <end position="446"/>
    </location>
</feature>
<comment type="similarity">
    <text evidence="4 8">Belongs to the glycosyltransferase 1 family. Bacterial/plant glycogen synthase subfamily.</text>
</comment>
<name>A0ABW2KUF6_9PROT</name>
<dbReference type="InterPro" id="IPR013534">
    <property type="entry name" value="Starch_synth_cat_dom"/>
</dbReference>
<comment type="pathway">
    <text evidence="3 8">Glycan biosynthesis; glycogen biosynthesis.</text>
</comment>
<dbReference type="Gene3D" id="3.40.50.2000">
    <property type="entry name" value="Glycogen Phosphorylase B"/>
    <property type="match status" value="2"/>
</dbReference>
<feature type="binding site" evidence="8">
    <location>
        <position position="15"/>
    </location>
    <ligand>
        <name>ADP-alpha-D-glucose</name>
        <dbReference type="ChEBI" id="CHEBI:57498"/>
    </ligand>
</feature>
<evidence type="ECO:0000256" key="2">
    <source>
        <dbReference type="ARBA" id="ARBA00002764"/>
    </source>
</evidence>
<feature type="region of interest" description="Disordered" evidence="9">
    <location>
        <begin position="61"/>
        <end position="90"/>
    </location>
</feature>
<dbReference type="Proteomes" id="UP001596456">
    <property type="component" value="Unassembled WGS sequence"/>
</dbReference>
<dbReference type="RefSeq" id="WP_377357120.1">
    <property type="nucleotide sequence ID" value="NZ_JBHTCM010000006.1"/>
</dbReference>
<keyword evidence="13" id="KW-1185">Reference proteome</keyword>
<comment type="caution">
    <text evidence="12">The sequence shown here is derived from an EMBL/GenBank/DDBJ whole genome shotgun (WGS) entry which is preliminary data.</text>
</comment>
<evidence type="ECO:0000256" key="6">
    <source>
        <dbReference type="ARBA" id="ARBA00022679"/>
    </source>
</evidence>
<evidence type="ECO:0000256" key="3">
    <source>
        <dbReference type="ARBA" id="ARBA00004964"/>
    </source>
</evidence>
<keyword evidence="6 8" id="KW-0808">Transferase</keyword>
<feature type="compositionally biased region" description="Gly residues" evidence="9">
    <location>
        <begin position="65"/>
        <end position="85"/>
    </location>
</feature>
<keyword evidence="7 8" id="KW-0320">Glycogen biosynthesis</keyword>
<dbReference type="PANTHER" id="PTHR45825:SF11">
    <property type="entry name" value="ALPHA AMYLASE DOMAIN-CONTAINING PROTEIN"/>
    <property type="match status" value="1"/>
</dbReference>
<dbReference type="NCBIfam" id="TIGR02095">
    <property type="entry name" value="glgA"/>
    <property type="match status" value="1"/>
</dbReference>
<gene>
    <name evidence="8 12" type="primary">glgA</name>
    <name evidence="12" type="ORF">ACFQPS_05495</name>
</gene>
<dbReference type="Pfam" id="PF00534">
    <property type="entry name" value="Glycos_transf_1"/>
    <property type="match status" value="1"/>
</dbReference>
<dbReference type="Pfam" id="PF08323">
    <property type="entry name" value="Glyco_transf_5"/>
    <property type="match status" value="1"/>
</dbReference>
<dbReference type="CDD" id="cd03791">
    <property type="entry name" value="GT5_Glycogen_synthase_DULL1-like"/>
    <property type="match status" value="1"/>
</dbReference>
<organism evidence="12 13">
    <name type="scientific">Rhodocista pekingensis</name>
    <dbReference type="NCBI Taxonomy" id="201185"/>
    <lineage>
        <taxon>Bacteria</taxon>
        <taxon>Pseudomonadati</taxon>
        <taxon>Pseudomonadota</taxon>
        <taxon>Alphaproteobacteria</taxon>
        <taxon>Rhodospirillales</taxon>
        <taxon>Azospirillaceae</taxon>
        <taxon>Rhodocista</taxon>
    </lineage>
</organism>